<keyword evidence="3" id="KW-1185">Reference proteome</keyword>
<dbReference type="InterPro" id="IPR016772">
    <property type="entry name" value="UCP020408"/>
</dbReference>
<evidence type="ECO:0000313" key="2">
    <source>
        <dbReference type="EMBL" id="CED93642.1"/>
    </source>
</evidence>
<name>A0A1V1I074_9FIRM</name>
<dbReference type="GeneID" id="82205069"/>
<gene>
    <name evidence="2" type="ORF">CRIB_891</name>
</gene>
<organism evidence="2 3">
    <name type="scientific">Romboutsia ilealis</name>
    <dbReference type="NCBI Taxonomy" id="1115758"/>
    <lineage>
        <taxon>Bacteria</taxon>
        <taxon>Bacillati</taxon>
        <taxon>Bacillota</taxon>
        <taxon>Clostridia</taxon>
        <taxon>Peptostreptococcales</taxon>
        <taxon>Peptostreptococcaceae</taxon>
        <taxon>Romboutsia</taxon>
    </lineage>
</organism>
<dbReference type="Pfam" id="PF10087">
    <property type="entry name" value="DUF2325"/>
    <property type="match status" value="1"/>
</dbReference>
<proteinExistence type="inferred from homology"/>
<comment type="similarity">
    <text evidence="1">Belongs to the UPF0751 family.</text>
</comment>
<dbReference type="KEGG" id="ril:CRIB_891"/>
<protein>
    <submittedName>
        <fullName evidence="2">Uncharacterized protein conserved in bacteria (DUF2325)</fullName>
    </submittedName>
</protein>
<dbReference type="AlphaFoldDB" id="A0A1V1I074"/>
<dbReference type="Proteomes" id="UP000245622">
    <property type="component" value="Chromosome 1"/>
</dbReference>
<sequence length="107" mass="12123">MSIVVIGGNERMESCYKSIAKSFGYKSKIYTKMCRKMSNSIGTPDAIIIFTSTVSHKMTMKAEEEAKKQNIPILRSHSSGKVAFENCIKEIKYCIENCNLCELKKEQ</sequence>
<accession>A0A1V1I074</accession>
<evidence type="ECO:0000256" key="1">
    <source>
        <dbReference type="ARBA" id="ARBA00007189"/>
    </source>
</evidence>
<reference evidence="2 3" key="1">
    <citation type="submission" date="2014-04" db="EMBL/GenBank/DDBJ databases">
        <authorList>
            <person name="Hornung B.V."/>
        </authorList>
    </citation>
    <scope>NUCLEOTIDE SEQUENCE [LARGE SCALE GENOMIC DNA]</scope>
    <source>
        <strain evidence="2 3">CRIB</strain>
    </source>
</reference>
<evidence type="ECO:0000313" key="3">
    <source>
        <dbReference type="Proteomes" id="UP000245622"/>
    </source>
</evidence>
<dbReference type="EMBL" id="LN555523">
    <property type="protein sequence ID" value="CED93642.1"/>
    <property type="molecule type" value="Genomic_DNA"/>
</dbReference>
<dbReference type="RefSeq" id="WP_180703340.1">
    <property type="nucleotide sequence ID" value="NZ_CAONDH010000009.1"/>
</dbReference>